<dbReference type="HAMAP" id="MF_00210">
    <property type="entry name" value="EPSP_synth"/>
    <property type="match status" value="1"/>
</dbReference>
<evidence type="ECO:0000313" key="10">
    <source>
        <dbReference type="EMBL" id="QNT79094.1"/>
    </source>
</evidence>
<feature type="binding site" evidence="8">
    <location>
        <position position="31"/>
    </location>
    <ligand>
        <name>3-phosphoshikimate</name>
        <dbReference type="ChEBI" id="CHEBI:145989"/>
    </ligand>
</feature>
<feature type="binding site" evidence="8">
    <location>
        <position position="360"/>
    </location>
    <ligand>
        <name>phosphoenolpyruvate</name>
        <dbReference type="ChEBI" id="CHEBI:58702"/>
    </ligand>
</feature>
<feature type="binding site" evidence="8">
    <location>
        <position position="30"/>
    </location>
    <ligand>
        <name>3-phosphoshikimate</name>
        <dbReference type="ChEBI" id="CHEBI:145989"/>
    </ligand>
</feature>
<dbReference type="RefSeq" id="WP_203413289.1">
    <property type="nucleotide sequence ID" value="NZ_CP060244.1"/>
</dbReference>
<dbReference type="InterPro" id="IPR001986">
    <property type="entry name" value="Enolpyruvate_Tfrase_dom"/>
</dbReference>
<dbReference type="GO" id="GO:0008652">
    <property type="term" value="P:amino acid biosynthetic process"/>
    <property type="evidence" value="ECO:0007669"/>
    <property type="project" value="UniProtKB-KW"/>
</dbReference>
<dbReference type="UniPathway" id="UPA00053">
    <property type="reaction ID" value="UER00089"/>
</dbReference>
<evidence type="ECO:0000256" key="4">
    <source>
        <dbReference type="ARBA" id="ARBA00022605"/>
    </source>
</evidence>
<comment type="catalytic activity">
    <reaction evidence="7">
        <text>3-phosphoshikimate + phosphoenolpyruvate = 5-O-(1-carboxyvinyl)-3-phosphoshikimate + phosphate</text>
        <dbReference type="Rhea" id="RHEA:21256"/>
        <dbReference type="ChEBI" id="CHEBI:43474"/>
        <dbReference type="ChEBI" id="CHEBI:57701"/>
        <dbReference type="ChEBI" id="CHEBI:58702"/>
        <dbReference type="ChEBI" id="CHEBI:145989"/>
        <dbReference type="EC" id="2.5.1.19"/>
    </reaction>
    <physiologicalReaction direction="left-to-right" evidence="7">
        <dbReference type="Rhea" id="RHEA:21257"/>
    </physiologicalReaction>
</comment>
<feature type="binding site" evidence="8">
    <location>
        <position position="329"/>
    </location>
    <ligand>
        <name>3-phosphoshikimate</name>
        <dbReference type="ChEBI" id="CHEBI:145989"/>
    </ligand>
</feature>
<feature type="binding site" evidence="8">
    <location>
        <position position="131"/>
    </location>
    <ligand>
        <name>phosphoenolpyruvate</name>
        <dbReference type="ChEBI" id="CHEBI:58702"/>
    </ligand>
</feature>
<feature type="binding site" evidence="8">
    <location>
        <position position="356"/>
    </location>
    <ligand>
        <name>3-phosphoshikimate</name>
        <dbReference type="ChEBI" id="CHEBI:145989"/>
    </ligand>
</feature>
<keyword evidence="3 8" id="KW-0963">Cytoplasm</keyword>
<evidence type="ECO:0000256" key="7">
    <source>
        <dbReference type="ARBA" id="ARBA00044633"/>
    </source>
</evidence>
<reference evidence="10 11" key="1">
    <citation type="submission" date="2020-08" db="EMBL/GenBank/DDBJ databases">
        <title>Complete genome sequence of Entomobacter blattae G55GP.</title>
        <authorList>
            <person name="Poehlein A."/>
            <person name="Guzman J."/>
            <person name="Daniel R."/>
            <person name="Vilcinskas A."/>
        </authorList>
    </citation>
    <scope>NUCLEOTIDE SEQUENCE [LARGE SCALE GENOMIC DNA]</scope>
    <source>
        <strain evidence="10 11">G55GP</strain>
    </source>
</reference>
<dbReference type="PIRSF" id="PIRSF000505">
    <property type="entry name" value="EPSPS"/>
    <property type="match status" value="1"/>
</dbReference>
<feature type="binding site" evidence="8">
    <location>
        <position position="176"/>
    </location>
    <ligand>
        <name>3-phosphoshikimate</name>
        <dbReference type="ChEBI" id="CHEBI:145989"/>
    </ligand>
</feature>
<feature type="binding site" evidence="8">
    <location>
        <position position="178"/>
    </location>
    <ligand>
        <name>phosphoenolpyruvate</name>
        <dbReference type="ChEBI" id="CHEBI:58702"/>
    </ligand>
</feature>
<keyword evidence="11" id="KW-1185">Reference proteome</keyword>
<comment type="caution">
    <text evidence="8">Lacks conserved residue(s) required for the propagation of feature annotation.</text>
</comment>
<dbReference type="Proteomes" id="UP000516349">
    <property type="component" value="Chromosome"/>
</dbReference>
<comment type="pathway">
    <text evidence="1 8">Metabolic intermediate biosynthesis; chorismate biosynthesis; chorismate from D-erythrose 4-phosphate and phosphoenolpyruvate: step 6/7.</text>
</comment>
<dbReference type="GO" id="GO:0005737">
    <property type="term" value="C:cytoplasm"/>
    <property type="evidence" value="ECO:0007669"/>
    <property type="project" value="UniProtKB-SubCell"/>
</dbReference>
<protein>
    <recommendedName>
        <fullName evidence="8">3-phosphoshikimate 1-carboxyvinyltransferase</fullName>
        <ecNumber evidence="8">2.5.1.19</ecNumber>
    </recommendedName>
    <alternativeName>
        <fullName evidence="8">5-enolpyruvylshikimate-3-phosphate synthase</fullName>
        <shortName evidence="8">EPSP synthase</shortName>
        <shortName evidence="8">EPSPS</shortName>
    </alternativeName>
</protein>
<dbReference type="GO" id="GO:0009423">
    <property type="term" value="P:chorismate biosynthetic process"/>
    <property type="evidence" value="ECO:0007669"/>
    <property type="project" value="UniProtKB-UniRule"/>
</dbReference>
<keyword evidence="5 8" id="KW-0808">Transferase</keyword>
<evidence type="ECO:0000256" key="6">
    <source>
        <dbReference type="ARBA" id="ARBA00023141"/>
    </source>
</evidence>
<accession>A0A7H1NTI4</accession>
<feature type="binding site" evidence="8">
    <location>
        <position position="103"/>
    </location>
    <ligand>
        <name>phosphoenolpyruvate</name>
        <dbReference type="ChEBI" id="CHEBI:58702"/>
    </ligand>
</feature>
<dbReference type="InterPro" id="IPR023193">
    <property type="entry name" value="EPSP_synthase_CS"/>
</dbReference>
<dbReference type="NCBIfam" id="TIGR01356">
    <property type="entry name" value="aroA"/>
    <property type="match status" value="1"/>
</dbReference>
<feature type="binding site" evidence="8">
    <location>
        <position position="30"/>
    </location>
    <ligand>
        <name>phosphoenolpyruvate</name>
        <dbReference type="ChEBI" id="CHEBI:58702"/>
    </ligand>
</feature>
<evidence type="ECO:0000256" key="1">
    <source>
        <dbReference type="ARBA" id="ARBA00004811"/>
    </source>
</evidence>
<dbReference type="InterPro" id="IPR036968">
    <property type="entry name" value="Enolpyruvate_Tfrase_sf"/>
</dbReference>
<dbReference type="Gene3D" id="3.65.10.10">
    <property type="entry name" value="Enolpyruvate transferase domain"/>
    <property type="match status" value="2"/>
</dbReference>
<feature type="binding site" evidence="8">
    <location>
        <position position="178"/>
    </location>
    <ligand>
        <name>3-phosphoshikimate</name>
        <dbReference type="ChEBI" id="CHEBI:145989"/>
    </ligand>
</feature>
<comment type="similarity">
    <text evidence="2 8">Belongs to the EPSP synthase family.</text>
</comment>
<evidence type="ECO:0000256" key="5">
    <source>
        <dbReference type="ARBA" id="ARBA00022679"/>
    </source>
</evidence>
<dbReference type="GO" id="GO:0009073">
    <property type="term" value="P:aromatic amino acid family biosynthetic process"/>
    <property type="evidence" value="ECO:0007669"/>
    <property type="project" value="UniProtKB-KW"/>
</dbReference>
<dbReference type="InterPro" id="IPR006264">
    <property type="entry name" value="EPSP_synthase"/>
</dbReference>
<dbReference type="AlphaFoldDB" id="A0A7H1NTI4"/>
<evidence type="ECO:0000256" key="3">
    <source>
        <dbReference type="ARBA" id="ARBA00022490"/>
    </source>
</evidence>
<evidence type="ECO:0000313" key="11">
    <source>
        <dbReference type="Proteomes" id="UP000516349"/>
    </source>
</evidence>
<organism evidence="10 11">
    <name type="scientific">Entomobacter blattae</name>
    <dbReference type="NCBI Taxonomy" id="2762277"/>
    <lineage>
        <taxon>Bacteria</taxon>
        <taxon>Pseudomonadati</taxon>
        <taxon>Pseudomonadota</taxon>
        <taxon>Alphaproteobacteria</taxon>
        <taxon>Acetobacterales</taxon>
        <taxon>Acetobacteraceae</taxon>
        <taxon>Entomobacter</taxon>
    </lineage>
</organism>
<keyword evidence="6 8" id="KW-0057">Aromatic amino acid biosynthesis</keyword>
<comment type="subcellular location">
    <subcellularLocation>
        <location evidence="8">Cytoplasm</location>
    </subcellularLocation>
</comment>
<evidence type="ECO:0000256" key="8">
    <source>
        <dbReference type="HAMAP-Rule" id="MF_00210"/>
    </source>
</evidence>
<gene>
    <name evidence="8 10" type="primary">aroA</name>
    <name evidence="10" type="ORF">JGUZn3_18800</name>
</gene>
<feature type="binding site" evidence="8">
    <location>
        <position position="404"/>
    </location>
    <ligand>
        <name>phosphoenolpyruvate</name>
        <dbReference type="ChEBI" id="CHEBI:58702"/>
    </ligand>
</feature>
<comment type="function">
    <text evidence="8">Catalyzes the transfer of the enolpyruvyl moiety of phosphoenolpyruvate (PEP) to the 5-hydroxyl of shikimate-3-phosphate (S3P) to produce enolpyruvyl shikimate-3-phosphate and inorganic phosphate.</text>
</comment>
<dbReference type="PROSITE" id="PS00885">
    <property type="entry name" value="EPSP_SYNTHASE_2"/>
    <property type="match status" value="1"/>
</dbReference>
<dbReference type="InterPro" id="IPR013792">
    <property type="entry name" value="RNA3'P_cycl/enolpyr_Trfase_a/b"/>
</dbReference>
<evidence type="ECO:0000256" key="2">
    <source>
        <dbReference type="ARBA" id="ARBA00009948"/>
    </source>
</evidence>
<sequence>MLHSSYQAQPLTVHRLKQPLKGVVSLPGDKSISHRSLMLASLAKGVTHVHGLLEGEDVIRTAEAMKAMGAIIERKSEGEWVIEGRGMQGLQEPADILDMGNSGTAARLLSGLLASSPFTSVMTGDASLRKRPMMRVIAPLSGLGATFLYREGGRLPVAIRGVGNPSPITYRLPVASAQVKSAIILAGLNCVGETVVEEPVVTRDHTENMLRHFGVPVEVIPQEGGGRIIRLKGKAHLTAKDILVPGDPSSAAFVVVAALLVPGSEVTLKTVGLNPLRTGIFQTLLEMGAQIESVGEATEGGEKTGTLVVKASNLHGVEVPESRVPSMVDEFPILSVAAACARGTSRFRGLAELRVKESDRLSSTFEMLKVNGVEVHIEGDDLIIEGREGPLPGGGKIETHMDHRLAMSASILGLVSESSVFIDDTGFINTSFPGYFTLMNGLGAGFAL</sequence>
<dbReference type="CDD" id="cd01556">
    <property type="entry name" value="EPSP_synthase"/>
    <property type="match status" value="1"/>
</dbReference>
<proteinExistence type="inferred from homology"/>
<feature type="active site" description="Proton acceptor" evidence="8">
    <location>
        <position position="329"/>
    </location>
</feature>
<dbReference type="EC" id="2.5.1.19" evidence="8"/>
<keyword evidence="4 8" id="KW-0028">Amino-acid biosynthesis</keyword>
<comment type="subunit">
    <text evidence="8">Monomer.</text>
</comment>
<dbReference type="EMBL" id="CP060244">
    <property type="protein sequence ID" value="QNT79094.1"/>
    <property type="molecule type" value="Genomic_DNA"/>
</dbReference>
<name>A0A7H1NTI4_9PROT</name>
<dbReference type="KEGG" id="ebla:JGUZn3_18800"/>
<dbReference type="PANTHER" id="PTHR21090:SF5">
    <property type="entry name" value="PENTAFUNCTIONAL AROM POLYPEPTIDE"/>
    <property type="match status" value="1"/>
</dbReference>
<evidence type="ECO:0000259" key="9">
    <source>
        <dbReference type="Pfam" id="PF00275"/>
    </source>
</evidence>
<dbReference type="Pfam" id="PF00275">
    <property type="entry name" value="EPSP_synthase"/>
    <property type="match status" value="1"/>
</dbReference>
<dbReference type="GO" id="GO:0003866">
    <property type="term" value="F:3-phosphoshikimate 1-carboxyvinyltransferase activity"/>
    <property type="evidence" value="ECO:0007669"/>
    <property type="project" value="UniProtKB-UniRule"/>
</dbReference>
<dbReference type="PANTHER" id="PTHR21090">
    <property type="entry name" value="AROM/DEHYDROQUINATE SYNTHASE"/>
    <property type="match status" value="1"/>
</dbReference>
<dbReference type="FunFam" id="3.65.10.10:FF:000005">
    <property type="entry name" value="3-phosphoshikimate 1-carboxyvinyltransferase"/>
    <property type="match status" value="1"/>
</dbReference>
<dbReference type="SUPFAM" id="SSF55205">
    <property type="entry name" value="EPT/RTPC-like"/>
    <property type="match status" value="1"/>
</dbReference>
<feature type="binding site" evidence="8">
    <location>
        <position position="35"/>
    </location>
    <ligand>
        <name>3-phosphoshikimate</name>
        <dbReference type="ChEBI" id="CHEBI:145989"/>
    </ligand>
</feature>
<feature type="domain" description="Enolpyruvate transferase" evidence="9">
    <location>
        <begin position="18"/>
        <end position="437"/>
    </location>
</feature>
<dbReference type="PROSITE" id="PS00104">
    <property type="entry name" value="EPSP_SYNTHASE_1"/>
    <property type="match status" value="1"/>
</dbReference>